<dbReference type="AlphaFoldDB" id="A0A8I0T9N8"/>
<dbReference type="EMBL" id="JACZKO010000038">
    <property type="protein sequence ID" value="MBE0561854.1"/>
    <property type="molecule type" value="Genomic_DNA"/>
</dbReference>
<evidence type="ECO:0000313" key="3">
    <source>
        <dbReference type="Proteomes" id="UP000642265"/>
    </source>
</evidence>
<reference evidence="2" key="1">
    <citation type="submission" date="2020-09" db="EMBL/GenBank/DDBJ databases">
        <authorList>
            <person name="Dalcin Martins P."/>
        </authorList>
    </citation>
    <scope>NUCLEOTIDE SEQUENCE</scope>
    <source>
        <strain evidence="2">MAG47</strain>
    </source>
</reference>
<feature type="region of interest" description="Disordered" evidence="1">
    <location>
        <begin position="591"/>
        <end position="610"/>
    </location>
</feature>
<dbReference type="Proteomes" id="UP000642265">
    <property type="component" value="Unassembled WGS sequence"/>
</dbReference>
<organism evidence="2 3">
    <name type="scientific">Brucella anthropi</name>
    <name type="common">Ochrobactrum anthropi</name>
    <dbReference type="NCBI Taxonomy" id="529"/>
    <lineage>
        <taxon>Bacteria</taxon>
        <taxon>Pseudomonadati</taxon>
        <taxon>Pseudomonadota</taxon>
        <taxon>Alphaproteobacteria</taxon>
        <taxon>Hyphomicrobiales</taxon>
        <taxon>Brucellaceae</taxon>
        <taxon>Brucella/Ochrobactrum group</taxon>
        <taxon>Brucella</taxon>
    </lineage>
</organism>
<comment type="caution">
    <text evidence="2">The sequence shown here is derived from an EMBL/GenBank/DDBJ whole genome shotgun (WGS) entry which is preliminary data.</text>
</comment>
<accession>A0A8I0T9N8</accession>
<name>A0A8I0T9N8_BRUAN</name>
<gene>
    <name evidence="2" type="ORF">IH622_13710</name>
</gene>
<sequence length="946" mass="100181">MPRIINFEGRRITVPDDASDQEIEGILSGSDAAQPQGMSNVDYTSAMQDMSAMSTPPITQPQGNGGLYVAQQANRGLADVVGAPVDLASAGINLGLAGADKLAGLFGGGVDARISEPVFGSDWIANRAADVNQAVTGNAPVQADDVSGTARLLGAGARGATSAAAGAMGLASAPAQVAGQGSRLLGGLTQPYASGAGATIARDAIAGAGAGIGAQSYDEFAPQAVQDSSFSPIAKTLAALMGGVGAAGLSSVAEGTVKGIGNLGRNIIQGSEDAASPINPTTGQRYTRTEMDQAARVAQNMPTNRAQALANIDEGAQDFAQFANKSETPTTGMLADDIGMSIQENVLRARDPQRFVERDTARRSLASDRLDASTPRGAEGRNFTNEATRQYDDTLNAARQQVDDVTGRQATAQADLARQNADLGEFRTRQPETSAKLAQEFNTQHSAAQAQKNALYNSVDDATPVAGQELYDDLAAVRESVPRAAQSGTDYATVNNRLDGLLRQVNPETGEATIRDLTYGDLKILRADVNAARKEAVAAGRDVTYLDRVGNVLSQRIDEINPEAAANYRENFAPRFRTGRAGEYVNQTKAAARTGNESSATRPSEFGGKFLSKPEDAAALQRAVDVNGNPVTAQNATEWMLGDLAKSGVLTDKADLRFDKFKQWADRNKGVIDQFPAVRERVDQELARAQSGSKLSKELADEVNAARANLRTTEDQLRRSALQNAVGNSPENAVAGIMGSGDPEKRMAEMVDKLKGNKDATDGLKAATRDWIKNKAGTTAANVGEGDTVRLSRAKLDTLFKQHEKTLAKIYTPEEMNSLRQAHKLLDVEKRLDVKSTAGSDTFNKFMADKGAREAQLNRALEAGLKGYFGVLKGGGVYRTIKLALSSLPDGTKGVSDILFEMQFNPELAKHLLTRDVKDIGSPAWNGKLLKLLAIDRGAQENVEAK</sequence>
<feature type="compositionally biased region" description="Polar residues" evidence="1">
    <location>
        <begin position="591"/>
        <end position="602"/>
    </location>
</feature>
<feature type="region of interest" description="Disordered" evidence="1">
    <location>
        <begin position="360"/>
        <end position="388"/>
    </location>
</feature>
<evidence type="ECO:0000313" key="2">
    <source>
        <dbReference type="EMBL" id="MBE0561854.1"/>
    </source>
</evidence>
<evidence type="ECO:0000256" key="1">
    <source>
        <dbReference type="SAM" id="MobiDB-lite"/>
    </source>
</evidence>
<feature type="compositionally biased region" description="Basic and acidic residues" evidence="1">
    <location>
        <begin position="360"/>
        <end position="371"/>
    </location>
</feature>
<protein>
    <submittedName>
        <fullName evidence="2">Uncharacterized protein</fullName>
    </submittedName>
</protein>
<reference evidence="2" key="2">
    <citation type="submission" date="2020-10" db="EMBL/GenBank/DDBJ databases">
        <title>Enrichment of novel Verrucomicrobia, Bacteroidetes and Krumholzibacteria in an oxygen-limited, methane- and iron-fed bioreactor inoculated with Bothnian Sea sediments.</title>
        <authorList>
            <person name="Martins P.D."/>
            <person name="de Jong A."/>
            <person name="Lenstra W.K."/>
            <person name="van Helmond N.A.G.M."/>
            <person name="Slomp C.P."/>
            <person name="Jetten M.S.M."/>
            <person name="Welte C.U."/>
            <person name="Rasigraf O."/>
        </authorList>
    </citation>
    <scope>NUCLEOTIDE SEQUENCE</scope>
    <source>
        <strain evidence="2">MAG47</strain>
    </source>
</reference>
<proteinExistence type="predicted"/>